<name>A0A166VG79_9GAMM</name>
<gene>
    <name evidence="1" type="ORF">N475_21240</name>
</gene>
<accession>A0A166VG79</accession>
<dbReference type="Proteomes" id="UP000076643">
    <property type="component" value="Unassembled WGS sequence"/>
</dbReference>
<reference evidence="1 2" key="1">
    <citation type="submission" date="2013-07" db="EMBL/GenBank/DDBJ databases">
        <title>Comparative Genomic and Metabolomic Analysis of Twelve Strains of Pseudoalteromonas luteoviolacea.</title>
        <authorList>
            <person name="Vynne N.G."/>
            <person name="Mansson M."/>
            <person name="Gram L."/>
        </authorList>
    </citation>
    <scope>NUCLEOTIDE SEQUENCE [LARGE SCALE GENOMIC DNA]</scope>
    <source>
        <strain evidence="1 2">DSM 6061</strain>
    </source>
</reference>
<proteinExistence type="predicted"/>
<evidence type="ECO:0000313" key="2">
    <source>
        <dbReference type="Proteomes" id="UP000076643"/>
    </source>
</evidence>
<organism evidence="1 2">
    <name type="scientific">Pseudoalteromonas luteoviolacea DSM 6061</name>
    <dbReference type="NCBI Taxonomy" id="1365250"/>
    <lineage>
        <taxon>Bacteria</taxon>
        <taxon>Pseudomonadati</taxon>
        <taxon>Pseudomonadota</taxon>
        <taxon>Gammaproteobacteria</taxon>
        <taxon>Alteromonadales</taxon>
        <taxon>Pseudoalteromonadaceae</taxon>
        <taxon>Pseudoalteromonas</taxon>
    </lineage>
</organism>
<comment type="caution">
    <text evidence="1">The sequence shown here is derived from an EMBL/GenBank/DDBJ whole genome shotgun (WGS) entry which is preliminary data.</text>
</comment>
<dbReference type="EMBL" id="AUYB01000128">
    <property type="protein sequence ID" value="KZN32695.1"/>
    <property type="molecule type" value="Genomic_DNA"/>
</dbReference>
<protein>
    <recommendedName>
        <fullName evidence="3">KfrA N-terminal DNA-binding domain-containing protein</fullName>
    </recommendedName>
</protein>
<sequence length="87" mass="9396">MHPAVQSAIRSLVSEGKTPTVATVKSKLTAPVPMPVLIAALSAYKNNPEAIESIESSEESVEVNKQTQLDRIEAKLDKLLALLEERA</sequence>
<dbReference type="AlphaFoldDB" id="A0A166VG79"/>
<keyword evidence="2" id="KW-1185">Reference proteome</keyword>
<evidence type="ECO:0000313" key="1">
    <source>
        <dbReference type="EMBL" id="KZN32695.1"/>
    </source>
</evidence>
<evidence type="ECO:0008006" key="3">
    <source>
        <dbReference type="Google" id="ProtNLM"/>
    </source>
</evidence>
<dbReference type="RefSeq" id="WP_063359727.1">
    <property type="nucleotide sequence ID" value="NZ_AQHB01000028.1"/>
</dbReference>
<dbReference type="PATRIC" id="fig|1365250.3.peg.4077"/>